<organism evidence="8 9">
    <name type="scientific">Azohydromonas lata</name>
    <dbReference type="NCBI Taxonomy" id="45677"/>
    <lineage>
        <taxon>Bacteria</taxon>
        <taxon>Pseudomonadati</taxon>
        <taxon>Pseudomonadota</taxon>
        <taxon>Betaproteobacteria</taxon>
        <taxon>Burkholderiales</taxon>
        <taxon>Sphaerotilaceae</taxon>
        <taxon>Azohydromonas</taxon>
    </lineage>
</organism>
<feature type="signal peptide" evidence="6">
    <location>
        <begin position="1"/>
        <end position="26"/>
    </location>
</feature>
<accession>A0ABU5I824</accession>
<name>A0ABU5I824_9BURK</name>
<protein>
    <submittedName>
        <fullName evidence="8">4Fe-4S binding protein</fullName>
    </submittedName>
</protein>
<comment type="subcellular location">
    <subcellularLocation>
        <location evidence="1">Cell membrane</location>
    </subcellularLocation>
</comment>
<dbReference type="Proteomes" id="UP001293718">
    <property type="component" value="Unassembled WGS sequence"/>
</dbReference>
<dbReference type="InterPro" id="IPR052378">
    <property type="entry name" value="NosR_regulator"/>
</dbReference>
<feature type="transmembrane region" description="Helical" evidence="5">
    <location>
        <begin position="585"/>
        <end position="602"/>
    </location>
</feature>
<dbReference type="InterPro" id="IPR017896">
    <property type="entry name" value="4Fe4S_Fe-S-bd"/>
</dbReference>
<dbReference type="Pfam" id="PF12801">
    <property type="entry name" value="Fer4_5"/>
    <property type="match status" value="2"/>
</dbReference>
<feature type="transmembrane region" description="Helical" evidence="5">
    <location>
        <begin position="480"/>
        <end position="500"/>
    </location>
</feature>
<dbReference type="EMBL" id="JAXOJX010000001">
    <property type="protein sequence ID" value="MDZ5455234.1"/>
    <property type="molecule type" value="Genomic_DNA"/>
</dbReference>
<evidence type="ECO:0000256" key="2">
    <source>
        <dbReference type="ARBA" id="ARBA00022475"/>
    </source>
</evidence>
<geneLocation type="plasmid" evidence="8">
    <name>unnamed</name>
</geneLocation>
<reference evidence="8 9" key="1">
    <citation type="submission" date="2023-11" db="EMBL/GenBank/DDBJ databases">
        <title>Draft genome of Azohydromonas lata strain H1 (DSM1123), a polyhydroxyalkanoate producer.</title>
        <authorList>
            <person name="Traversa D."/>
            <person name="D'Addabbo P."/>
            <person name="Pazzani C."/>
            <person name="Manzari C."/>
            <person name="Chiara M."/>
            <person name="Scrascia M."/>
        </authorList>
    </citation>
    <scope>NUCLEOTIDE SEQUENCE [LARGE SCALE GENOMIC DNA]</scope>
    <source>
        <strain evidence="8 9">H1</strain>
        <plasmid evidence="8">unnamed</plasmid>
    </source>
</reference>
<keyword evidence="5" id="KW-0812">Transmembrane</keyword>
<feature type="domain" description="4Fe-4S ferredoxin-type" evidence="7">
    <location>
        <begin position="663"/>
        <end position="693"/>
    </location>
</feature>
<feature type="transmembrane region" description="Helical" evidence="5">
    <location>
        <begin position="445"/>
        <end position="468"/>
    </location>
</feature>
<evidence type="ECO:0000256" key="5">
    <source>
        <dbReference type="SAM" id="Phobius"/>
    </source>
</evidence>
<dbReference type="InterPro" id="IPR007329">
    <property type="entry name" value="FMN-bd"/>
</dbReference>
<keyword evidence="2" id="KW-1003">Cell membrane</keyword>
<dbReference type="SUPFAM" id="SSF54862">
    <property type="entry name" value="4Fe-4S ferredoxins"/>
    <property type="match status" value="1"/>
</dbReference>
<evidence type="ECO:0000256" key="1">
    <source>
        <dbReference type="ARBA" id="ARBA00004236"/>
    </source>
</evidence>
<dbReference type="PROSITE" id="PS51379">
    <property type="entry name" value="4FE4S_FER_2"/>
    <property type="match status" value="1"/>
</dbReference>
<dbReference type="InterPro" id="IPR011399">
    <property type="entry name" value="NosR"/>
</dbReference>
<evidence type="ECO:0000313" key="8">
    <source>
        <dbReference type="EMBL" id="MDZ5455234.1"/>
    </source>
</evidence>
<comment type="caution">
    <text evidence="8">The sequence shown here is derived from an EMBL/GenBank/DDBJ whole genome shotgun (WGS) entry which is preliminary data.</text>
</comment>
<keyword evidence="9" id="KW-1185">Reference proteome</keyword>
<evidence type="ECO:0000256" key="4">
    <source>
        <dbReference type="SAM" id="MobiDB-lite"/>
    </source>
</evidence>
<keyword evidence="8" id="KW-0614">Plasmid</keyword>
<gene>
    <name evidence="8" type="ORF">SM757_01475</name>
</gene>
<feature type="region of interest" description="Disordered" evidence="4">
    <location>
        <begin position="734"/>
        <end position="758"/>
    </location>
</feature>
<dbReference type="Pfam" id="PF04205">
    <property type="entry name" value="FMN_bind"/>
    <property type="match status" value="1"/>
</dbReference>
<evidence type="ECO:0000256" key="6">
    <source>
        <dbReference type="SAM" id="SignalP"/>
    </source>
</evidence>
<dbReference type="PANTHER" id="PTHR30224:SF4">
    <property type="entry name" value="ELECTRON TRANSPORT PROTEIN YCCM-RELATED"/>
    <property type="match status" value="1"/>
</dbReference>
<evidence type="ECO:0000313" key="9">
    <source>
        <dbReference type="Proteomes" id="UP001293718"/>
    </source>
</evidence>
<sequence length="758" mass="82362">MTIQIRLPLLALVIATLLVWWCPVHAATEPAGLDTFLPKVAASDIVPGADRFGPVRESPRVAPAYRGNQLLGYVYLNSEYVDANGYSGKPIHILVGLDTEGTIVGVKLVAHSEPIVLIGIPERKVVTYLQSFVGYNPLKAAATNQGPPHPDIVSGATVTVLVMGETVVRSAVRVARALSTQSAPTSAALPQQRTVDSQAGAVVDWNTLLNEGAVRHLHLTVGQVNKAFVESGNKVAAERPEPGPEQADFIDLYAALVSQPAIGRSLLGDEEYASVSGMLAPGQQAILVAGDGLYSFKGSGYVRGGIFDRIELIQGAETIRFRDRLHRRVGALRAAGAPELKEIGVFLIPAGTEFDPAGPWRLQLLVQRSTGALEKAFVSFMLPYELPRRYTKVVAAAATAGAGSAVAASEPRAAAPAAAADVDVHGAAAGQDGPPLWKRLWTSKAASVAVLAVMLAVLTLIFFFQDALVKREKLYDRVRLIYLAVTLVWLGWMVQAQLSVVNVLTFTTALRTGFQWSSFLIDPLVFILWCSVAAALLFWGRGPFCGWLCPFGALQELSNRAARALKVPQLKIPWRVHERLWPLKYIIFLGLFGVSLGSLAVAEMFAEVEPFKTAIILRFMREWWFVAFAVALLVAGLFVERFFCRYLCPLGAALAIPGRIRMFDWLKRYRECGNPCMRCFKECPVEAIHPEGHINPNECISCLHCQVLYHHEHKCPVLIQRRLKRERRSAMAPPLAAESGAAPSVIPIAPAGTGQPGT</sequence>
<feature type="transmembrane region" description="Helical" evidence="5">
    <location>
        <begin position="622"/>
        <end position="639"/>
    </location>
</feature>
<keyword evidence="6" id="KW-0732">Signal</keyword>
<keyword evidence="3 5" id="KW-0472">Membrane</keyword>
<dbReference type="SMART" id="SM00900">
    <property type="entry name" value="FMN_bind"/>
    <property type="match status" value="1"/>
</dbReference>
<evidence type="ECO:0000256" key="3">
    <source>
        <dbReference type="ARBA" id="ARBA00023136"/>
    </source>
</evidence>
<dbReference type="PANTHER" id="PTHR30224">
    <property type="entry name" value="ELECTRON TRANSPORT PROTEIN"/>
    <property type="match status" value="1"/>
</dbReference>
<feature type="chain" id="PRO_5045883384" evidence="6">
    <location>
        <begin position="27"/>
        <end position="758"/>
    </location>
</feature>
<evidence type="ECO:0000259" key="7">
    <source>
        <dbReference type="PROSITE" id="PS51379"/>
    </source>
</evidence>
<dbReference type="PIRSF" id="PIRSF036354">
    <property type="entry name" value="NosR"/>
    <property type="match status" value="1"/>
</dbReference>
<feature type="transmembrane region" description="Helical" evidence="5">
    <location>
        <begin position="520"/>
        <end position="539"/>
    </location>
</feature>
<dbReference type="RefSeq" id="WP_322463929.1">
    <property type="nucleotide sequence ID" value="NZ_JAXOJX010000001.1"/>
</dbReference>
<proteinExistence type="predicted"/>
<keyword evidence="5" id="KW-1133">Transmembrane helix</keyword>